<accession>A0ABN7TA26</accession>
<dbReference type="EMBL" id="OU015567">
    <property type="protein sequence ID" value="CAG5111323.1"/>
    <property type="molecule type" value="Genomic_DNA"/>
</dbReference>
<keyword evidence="3" id="KW-1185">Reference proteome</keyword>
<protein>
    <submittedName>
        <fullName evidence="2">Oidioi.mRNA.OKI2018_I69.chr2.g5643.t1.cds</fullName>
    </submittedName>
</protein>
<feature type="region of interest" description="Disordered" evidence="1">
    <location>
        <begin position="74"/>
        <end position="117"/>
    </location>
</feature>
<sequence length="654" mass="73566">MKELFLLIICAGRDMITGCYSQMLPDEACERYTAPSIKVGTKIISEGGPTIRCSCRQGRMAGYKLGEVSLSDGDDDVFEDKPSSSSTPRILRSSQASKETEDNEENKQNEANLSSSSATELFKKQRLSFDGVDGAEDLRGFNQLAYHPKAIQILLCFLMRGLHGRTCETVFKTLCASLTELKGQNPPTAATINSKRFCIETLAREQLIEEIQAAKPGGCLLIDDATLVHSARATGIVYVNTKGRAFSIGLYETLVSKGEDMAKQILAKLRALPFWSILKQKIGFLVSDSCAAQLHANQLIIEGLKSEEGISAVEIVCQMHATAWLERYTYKDWSEKKPAKKILFNPDPNDESLNTPDPDVAKASKVFTAIMTLFGARTLNLTGHHAKSLRNELEAQQEVWIVILICSIPFFVFYGALKEFHAVVSETSSSYNIIFGALKRLEDYYNAMMADEKNCFSRMITAVKDEDESMKAVLARIRTQFREPGAKSQEIFKRKKKWEEIGKKVADHDGFLTGTSRLVERVFGVLKNLERSHARLGLRRTFIVAEAMYNKTAEWLEEMTPAKQEAIVKKAMLERPKNEKKAKELEKEDRQIYLLKNARDEEEIAREAEIMEENEEDDAMEVVESVEDEPELEIGESIEDEPEFEDEESVSVPF</sequence>
<feature type="region of interest" description="Disordered" evidence="1">
    <location>
        <begin position="611"/>
        <end position="654"/>
    </location>
</feature>
<evidence type="ECO:0000256" key="1">
    <source>
        <dbReference type="SAM" id="MobiDB-lite"/>
    </source>
</evidence>
<proteinExistence type="predicted"/>
<feature type="compositionally biased region" description="Low complexity" evidence="1">
    <location>
        <begin position="83"/>
        <end position="94"/>
    </location>
</feature>
<gene>
    <name evidence="2" type="ORF">OKIOD_LOCUS14408</name>
</gene>
<evidence type="ECO:0000313" key="3">
    <source>
        <dbReference type="Proteomes" id="UP001158576"/>
    </source>
</evidence>
<reference evidence="2 3" key="1">
    <citation type="submission" date="2021-04" db="EMBL/GenBank/DDBJ databases">
        <authorList>
            <person name="Bliznina A."/>
        </authorList>
    </citation>
    <scope>NUCLEOTIDE SEQUENCE [LARGE SCALE GENOMIC DNA]</scope>
</reference>
<evidence type="ECO:0000313" key="2">
    <source>
        <dbReference type="EMBL" id="CAG5111323.1"/>
    </source>
</evidence>
<name>A0ABN7TA26_OIKDI</name>
<organism evidence="2 3">
    <name type="scientific">Oikopleura dioica</name>
    <name type="common">Tunicate</name>
    <dbReference type="NCBI Taxonomy" id="34765"/>
    <lineage>
        <taxon>Eukaryota</taxon>
        <taxon>Metazoa</taxon>
        <taxon>Chordata</taxon>
        <taxon>Tunicata</taxon>
        <taxon>Appendicularia</taxon>
        <taxon>Copelata</taxon>
        <taxon>Oikopleuridae</taxon>
        <taxon>Oikopleura</taxon>
    </lineage>
</organism>
<dbReference type="Proteomes" id="UP001158576">
    <property type="component" value="Chromosome 2"/>
</dbReference>